<keyword evidence="2" id="KW-1185">Reference proteome</keyword>
<dbReference type="OrthoDB" id="5835829at2759"/>
<accession>A0A371IGP7</accession>
<dbReference type="GO" id="GO:0016740">
    <property type="term" value="F:transferase activity"/>
    <property type="evidence" value="ECO:0007669"/>
    <property type="project" value="UniProtKB-KW"/>
</dbReference>
<dbReference type="Proteomes" id="UP000257109">
    <property type="component" value="Unassembled WGS sequence"/>
</dbReference>
<comment type="caution">
    <text evidence="1">The sequence shown here is derived from an EMBL/GenBank/DDBJ whole genome shotgun (WGS) entry which is preliminary data.</text>
</comment>
<feature type="non-terminal residue" evidence="1">
    <location>
        <position position="1"/>
    </location>
</feature>
<reference evidence="1" key="1">
    <citation type="submission" date="2018-05" db="EMBL/GenBank/DDBJ databases">
        <title>Draft genome of Mucuna pruriens seed.</title>
        <authorList>
            <person name="Nnadi N.E."/>
            <person name="Vos R."/>
            <person name="Hasami M.H."/>
            <person name="Devisetty U.K."/>
            <person name="Aguiy J.C."/>
        </authorList>
    </citation>
    <scope>NUCLEOTIDE SEQUENCE [LARGE SCALE GENOMIC DNA]</scope>
    <source>
        <strain evidence="1">JCA_2017</strain>
    </source>
</reference>
<proteinExistence type="predicted"/>
<gene>
    <name evidence="1" type="primary">AS</name>
    <name evidence="1" type="ORF">CR513_00729</name>
</gene>
<dbReference type="SUPFAM" id="SSF53756">
    <property type="entry name" value="UDP-Glycosyltransferase/glycogen phosphorylase"/>
    <property type="match status" value="1"/>
</dbReference>
<name>A0A371IGP7_MUCPR</name>
<dbReference type="AlphaFoldDB" id="A0A371IGP7"/>
<protein>
    <submittedName>
        <fullName evidence="1">Hydroquinone glucosyltransferase</fullName>
    </submittedName>
</protein>
<dbReference type="Gene3D" id="3.40.50.2000">
    <property type="entry name" value="Glycogen Phosphorylase B"/>
    <property type="match status" value="1"/>
</dbReference>
<evidence type="ECO:0000313" key="1">
    <source>
        <dbReference type="EMBL" id="RDY14242.1"/>
    </source>
</evidence>
<dbReference type="EMBL" id="QJKJ01000103">
    <property type="protein sequence ID" value="RDY14242.1"/>
    <property type="molecule type" value="Genomic_DNA"/>
</dbReference>
<evidence type="ECO:0000313" key="2">
    <source>
        <dbReference type="Proteomes" id="UP000257109"/>
    </source>
</evidence>
<organism evidence="1 2">
    <name type="scientific">Mucuna pruriens</name>
    <name type="common">Velvet bean</name>
    <name type="synonym">Dolichos pruriens</name>
    <dbReference type="NCBI Taxonomy" id="157652"/>
    <lineage>
        <taxon>Eukaryota</taxon>
        <taxon>Viridiplantae</taxon>
        <taxon>Streptophyta</taxon>
        <taxon>Embryophyta</taxon>
        <taxon>Tracheophyta</taxon>
        <taxon>Spermatophyta</taxon>
        <taxon>Magnoliopsida</taxon>
        <taxon>eudicotyledons</taxon>
        <taxon>Gunneridae</taxon>
        <taxon>Pentapetalae</taxon>
        <taxon>rosids</taxon>
        <taxon>fabids</taxon>
        <taxon>Fabales</taxon>
        <taxon>Fabaceae</taxon>
        <taxon>Papilionoideae</taxon>
        <taxon>50 kb inversion clade</taxon>
        <taxon>NPAAA clade</taxon>
        <taxon>indigoferoid/millettioid clade</taxon>
        <taxon>Phaseoleae</taxon>
        <taxon>Mucuna</taxon>
    </lineage>
</organism>
<sequence>MVIITATTPVVTTPLSLPPLYNYHYYYCCHHPLLSWWQWQESGDGNSGRGVVPTPCFSHLVSILQFSKRLVRLHPNFHVTCMIPTLGSPSSASKSILEILSSNINFIFLQPVKPEDLSQGATIETQILFTVTRPLPSIH</sequence>